<evidence type="ECO:0008006" key="4">
    <source>
        <dbReference type="Google" id="ProtNLM"/>
    </source>
</evidence>
<dbReference type="EMBL" id="LAZR01004201">
    <property type="protein sequence ID" value="KKN10813.1"/>
    <property type="molecule type" value="Genomic_DNA"/>
</dbReference>
<dbReference type="InterPro" id="IPR012902">
    <property type="entry name" value="N_methyl_site"/>
</dbReference>
<dbReference type="PRINTS" id="PR00813">
    <property type="entry name" value="BCTERIALGSPG"/>
</dbReference>
<name>A0A0F9R068_9ZZZZ</name>
<evidence type="ECO:0000256" key="2">
    <source>
        <dbReference type="SAM" id="Phobius"/>
    </source>
</evidence>
<evidence type="ECO:0000256" key="1">
    <source>
        <dbReference type="ARBA" id="ARBA00022481"/>
    </source>
</evidence>
<organism evidence="3">
    <name type="scientific">marine sediment metagenome</name>
    <dbReference type="NCBI Taxonomy" id="412755"/>
    <lineage>
        <taxon>unclassified sequences</taxon>
        <taxon>metagenomes</taxon>
        <taxon>ecological metagenomes</taxon>
    </lineage>
</organism>
<dbReference type="SUPFAM" id="SSF54523">
    <property type="entry name" value="Pili subunits"/>
    <property type="match status" value="1"/>
</dbReference>
<dbReference type="PANTHER" id="PTHR30093">
    <property type="entry name" value="GENERAL SECRETION PATHWAY PROTEIN G"/>
    <property type="match status" value="1"/>
</dbReference>
<evidence type="ECO:0000313" key="3">
    <source>
        <dbReference type="EMBL" id="KKN10813.1"/>
    </source>
</evidence>
<dbReference type="Pfam" id="PF07963">
    <property type="entry name" value="N_methyl"/>
    <property type="match status" value="1"/>
</dbReference>
<dbReference type="PROSITE" id="PS00409">
    <property type="entry name" value="PROKAR_NTER_METHYL"/>
    <property type="match status" value="1"/>
</dbReference>
<dbReference type="AlphaFoldDB" id="A0A0F9R068"/>
<comment type="caution">
    <text evidence="3">The sequence shown here is derived from an EMBL/GenBank/DDBJ whole genome shotgun (WGS) entry which is preliminary data.</text>
</comment>
<keyword evidence="2" id="KW-0472">Membrane</keyword>
<keyword evidence="1" id="KW-0488">Methylation</keyword>
<protein>
    <recommendedName>
        <fullName evidence="4">Type II secretion system protein GspG C-terminal domain-containing protein</fullName>
    </recommendedName>
</protein>
<proteinExistence type="predicted"/>
<dbReference type="InterPro" id="IPR000983">
    <property type="entry name" value="Bac_GSPG_pilin"/>
</dbReference>
<keyword evidence="2" id="KW-0812">Transmembrane</keyword>
<dbReference type="GO" id="GO:0015627">
    <property type="term" value="C:type II protein secretion system complex"/>
    <property type="evidence" value="ECO:0007669"/>
    <property type="project" value="InterPro"/>
</dbReference>
<feature type="transmembrane region" description="Helical" evidence="2">
    <location>
        <begin position="12"/>
        <end position="31"/>
    </location>
</feature>
<keyword evidence="2" id="KW-1133">Transmembrane helix</keyword>
<dbReference type="NCBIfam" id="TIGR02532">
    <property type="entry name" value="IV_pilin_GFxxxE"/>
    <property type="match status" value="1"/>
</dbReference>
<gene>
    <name evidence="3" type="ORF">LCGC14_1032780</name>
</gene>
<dbReference type="GO" id="GO:0015628">
    <property type="term" value="P:protein secretion by the type II secretion system"/>
    <property type="evidence" value="ECO:0007669"/>
    <property type="project" value="InterPro"/>
</dbReference>
<accession>A0A0F9R068</accession>
<reference evidence="3" key="1">
    <citation type="journal article" date="2015" name="Nature">
        <title>Complex archaea that bridge the gap between prokaryotes and eukaryotes.</title>
        <authorList>
            <person name="Spang A."/>
            <person name="Saw J.H."/>
            <person name="Jorgensen S.L."/>
            <person name="Zaremba-Niedzwiedzka K."/>
            <person name="Martijn J."/>
            <person name="Lind A.E."/>
            <person name="van Eijk R."/>
            <person name="Schleper C."/>
            <person name="Guy L."/>
            <person name="Ettema T.J."/>
        </authorList>
    </citation>
    <scope>NUCLEOTIDE SEQUENCE</scope>
</reference>
<sequence>MRLPKRVEKGFTLIELLIVVAILGVLAAVVIPNVTRFVGSGEEEAADTELHNIQLAVTSMMLENGITTIPNPVSAWTDDMAQFPDILSDNLTDGDLDGVFDKVADPDGLNYAYVAGDEGDLEGYRLYGHDMTADGNGPASATVGPTVNYVVAQITQNSYTVAADGTVTQQ</sequence>
<dbReference type="InterPro" id="IPR045584">
    <property type="entry name" value="Pilin-like"/>
</dbReference>
<dbReference type="Gene3D" id="3.30.700.10">
    <property type="entry name" value="Glycoprotein, Type 4 Pilin"/>
    <property type="match status" value="1"/>
</dbReference>